<dbReference type="GeneTree" id="ENSGT00940000177146"/>
<dbReference type="Pfam" id="PF13472">
    <property type="entry name" value="Lipase_GDSL_2"/>
    <property type="match status" value="1"/>
</dbReference>
<evidence type="ECO:0000256" key="1">
    <source>
        <dbReference type="SAM" id="MobiDB-lite"/>
    </source>
</evidence>
<evidence type="ECO:0000313" key="3">
    <source>
        <dbReference type="Ensembl" id="ENSORLP00000041990.1"/>
    </source>
</evidence>
<reference evidence="3" key="2">
    <citation type="submission" date="2025-08" db="UniProtKB">
        <authorList>
            <consortium name="Ensembl"/>
        </authorList>
    </citation>
    <scope>IDENTIFICATION</scope>
    <source>
        <strain evidence="3">Hd-rR</strain>
    </source>
</reference>
<dbReference type="Ensembl" id="ENSORLT00000029021.1">
    <property type="protein sequence ID" value="ENSORLP00000041990.1"/>
    <property type="gene ID" value="ENSORLG00000029566.1"/>
</dbReference>
<accession>A0A3B3ID41</accession>
<dbReference type="AlphaFoldDB" id="A0A3B3ID41"/>
<reference evidence="3" key="3">
    <citation type="submission" date="2025-09" db="UniProtKB">
        <authorList>
            <consortium name="Ensembl"/>
        </authorList>
    </citation>
    <scope>IDENTIFICATION</scope>
    <source>
        <strain evidence="3">Hd-rR</strain>
    </source>
</reference>
<dbReference type="SUPFAM" id="SSF52266">
    <property type="entry name" value="SGNH hydrolase"/>
    <property type="match status" value="1"/>
</dbReference>
<keyword evidence="4" id="KW-1185">Reference proteome</keyword>
<dbReference type="Gene3D" id="3.40.50.12690">
    <property type="match status" value="1"/>
</dbReference>
<evidence type="ECO:0000313" key="4">
    <source>
        <dbReference type="Proteomes" id="UP000001038"/>
    </source>
</evidence>
<dbReference type="InterPro" id="IPR013830">
    <property type="entry name" value="SGNH_hydro"/>
</dbReference>
<sequence length="226" mass="25019">GPLVTLSKQLSTIPFTEKTGLHAGLLSARKHRSGAPNSPPEPPSAEAAAHHPAGRPGPVQQPALIVGDSVVQHVRVRRCHTHSLSGAVVNDIKNSAHQLSVKHPSAETFIIHAGTNNLKLQQSETLKMDFIHLIHTIQQLNINCIISGPLPAPRYGDIMFSRVRQLHIWLKTYCHSISIPYVDNFTTFYNRPYLFKSDGLHPNYSGSRLLTMNIDFTLRSFKTISS</sequence>
<dbReference type="InParanoid" id="A0A3B3ID41"/>
<feature type="compositionally biased region" description="Low complexity" evidence="1">
    <location>
        <begin position="44"/>
        <end position="58"/>
    </location>
</feature>
<evidence type="ECO:0000259" key="2">
    <source>
        <dbReference type="Pfam" id="PF13472"/>
    </source>
</evidence>
<dbReference type="Proteomes" id="UP000001038">
    <property type="component" value="Chromosome 5"/>
</dbReference>
<reference evidence="3 4" key="1">
    <citation type="journal article" date="2007" name="Nature">
        <title>The medaka draft genome and insights into vertebrate genome evolution.</title>
        <authorList>
            <person name="Kasahara M."/>
            <person name="Naruse K."/>
            <person name="Sasaki S."/>
            <person name="Nakatani Y."/>
            <person name="Qu W."/>
            <person name="Ahsan B."/>
            <person name="Yamada T."/>
            <person name="Nagayasu Y."/>
            <person name="Doi K."/>
            <person name="Kasai Y."/>
            <person name="Jindo T."/>
            <person name="Kobayashi D."/>
            <person name="Shimada A."/>
            <person name="Toyoda A."/>
            <person name="Kuroki Y."/>
            <person name="Fujiyama A."/>
            <person name="Sasaki T."/>
            <person name="Shimizu A."/>
            <person name="Asakawa S."/>
            <person name="Shimizu N."/>
            <person name="Hashimoto S."/>
            <person name="Yang J."/>
            <person name="Lee Y."/>
            <person name="Matsushima K."/>
            <person name="Sugano S."/>
            <person name="Sakaizumi M."/>
            <person name="Narita T."/>
            <person name="Ohishi K."/>
            <person name="Haga S."/>
            <person name="Ohta F."/>
            <person name="Nomoto H."/>
            <person name="Nogata K."/>
            <person name="Morishita T."/>
            <person name="Endo T."/>
            <person name="Shin-I T."/>
            <person name="Takeda H."/>
            <person name="Morishita S."/>
            <person name="Kohara Y."/>
        </authorList>
    </citation>
    <scope>NUCLEOTIDE SEQUENCE [LARGE SCALE GENOMIC DNA]</scope>
    <source>
        <strain evidence="3 4">Hd-rR</strain>
    </source>
</reference>
<dbReference type="Gene3D" id="3.40.50.12700">
    <property type="match status" value="1"/>
</dbReference>
<organism evidence="3 4">
    <name type="scientific">Oryzias latipes</name>
    <name type="common">Japanese rice fish</name>
    <name type="synonym">Japanese killifish</name>
    <dbReference type="NCBI Taxonomy" id="8090"/>
    <lineage>
        <taxon>Eukaryota</taxon>
        <taxon>Metazoa</taxon>
        <taxon>Chordata</taxon>
        <taxon>Craniata</taxon>
        <taxon>Vertebrata</taxon>
        <taxon>Euteleostomi</taxon>
        <taxon>Actinopterygii</taxon>
        <taxon>Neopterygii</taxon>
        <taxon>Teleostei</taxon>
        <taxon>Neoteleostei</taxon>
        <taxon>Acanthomorphata</taxon>
        <taxon>Ovalentaria</taxon>
        <taxon>Atherinomorphae</taxon>
        <taxon>Beloniformes</taxon>
        <taxon>Adrianichthyidae</taxon>
        <taxon>Oryziinae</taxon>
        <taxon>Oryzias</taxon>
    </lineage>
</organism>
<proteinExistence type="predicted"/>
<name>A0A3B3ID41_ORYLA</name>
<feature type="region of interest" description="Disordered" evidence="1">
    <location>
        <begin position="29"/>
        <end position="61"/>
    </location>
</feature>
<protein>
    <recommendedName>
        <fullName evidence="2">SGNH hydrolase-type esterase domain-containing protein</fullName>
    </recommendedName>
</protein>
<feature type="domain" description="SGNH hydrolase-type esterase" evidence="2">
    <location>
        <begin position="99"/>
        <end position="209"/>
    </location>
</feature>